<evidence type="ECO:0000313" key="9">
    <source>
        <dbReference type="EMBL" id="ARQ68493.1"/>
    </source>
</evidence>
<sequence>MATLLHRIGRGAFRRCRLVLGLWLVALVAVVAGATAAGGSFDDEFTIPGSESQEALDALAADFPAAAGTSAQIVVQAPEGRSVTDPPYAAAIEETVAAAAEGPQVAAVLDPATAGTVSEDGRVALAQVQFEVELPDLRDSSLDAVEDAAETARDAGLRAEVGGVAYSMTATHVSAAELIGVAVALLVLVVTFGSLLAAGMPLVSALIGVGVGLMGIVLLSAMTTVSSTAPTLALMLGLAVGIDYALFILSRHRSQLANGMSPEESAGFATGTAGSAVVFAGLTVIIALSGLAVVGIPFLTVMGLCAAATVLVAVLVAVTLLPALLGLAGHRLVPAPGSRAARREVGASAGTTPTGGERWARLAVRRPLPVVLGVIVLLGLTAIPARDLSLSLPDNGTAAEDSGQRQAYDLISDAFGPGVNGPLLVLVNGAGQDPQALEQAAGTVAGTLNELPGVALAAPAEGDPGSGTAIVQVVPETGPRDPATADLVHEIRDSAPRVAEAAGVENLSVTGNTAVGVDVSQRLGDSLVPFAAVVVGMALVLLILVFRSLLVPLKAALGFLLTVGASFGAVVAIFQWGWLTDVFGVTQTGPVVSFLPIILIAILFGLAMDYEVFMVSRMREEYVRGAAPRAAITMGARHASRVVTAAALIMTSVFASFVFSDDTTIKPMAVALALGVMVDAFLIRMTLVPAVLALLGRHAWWLPAWLDRALPNLDIEGERLRHRTGAAPAPAGSRADGGV</sequence>
<evidence type="ECO:0000256" key="3">
    <source>
        <dbReference type="ARBA" id="ARBA00022475"/>
    </source>
</evidence>
<dbReference type="EMBL" id="CP021121">
    <property type="protein sequence ID" value="ARQ68493.1"/>
    <property type="molecule type" value="Genomic_DNA"/>
</dbReference>
<feature type="transmembrane region" description="Helical" evidence="7">
    <location>
        <begin position="270"/>
        <end position="292"/>
    </location>
</feature>
<dbReference type="InterPro" id="IPR050545">
    <property type="entry name" value="Mycobact_MmpL"/>
</dbReference>
<dbReference type="InterPro" id="IPR004869">
    <property type="entry name" value="MMPL_dom"/>
</dbReference>
<keyword evidence="4 7" id="KW-0812">Transmembrane</keyword>
<evidence type="ECO:0000256" key="6">
    <source>
        <dbReference type="ARBA" id="ARBA00023136"/>
    </source>
</evidence>
<evidence type="ECO:0000256" key="1">
    <source>
        <dbReference type="ARBA" id="ARBA00004651"/>
    </source>
</evidence>
<feature type="transmembrane region" description="Helical" evidence="7">
    <location>
        <begin position="639"/>
        <end position="659"/>
    </location>
</feature>
<dbReference type="PANTHER" id="PTHR33406">
    <property type="entry name" value="MEMBRANE PROTEIN MJ1562-RELATED"/>
    <property type="match status" value="1"/>
</dbReference>
<dbReference type="AlphaFoldDB" id="A0A1W7CUL0"/>
<gene>
    <name evidence="9" type="ORF">CAG99_06160</name>
</gene>
<evidence type="ECO:0000256" key="5">
    <source>
        <dbReference type="ARBA" id="ARBA00022989"/>
    </source>
</evidence>
<dbReference type="OrthoDB" id="7051771at2"/>
<dbReference type="SUPFAM" id="SSF82866">
    <property type="entry name" value="Multidrug efflux transporter AcrB transmembrane domain"/>
    <property type="match status" value="2"/>
</dbReference>
<feature type="transmembrane region" description="Helical" evidence="7">
    <location>
        <begin position="558"/>
        <end position="579"/>
    </location>
</feature>
<evidence type="ECO:0000313" key="10">
    <source>
        <dbReference type="Proteomes" id="UP000194218"/>
    </source>
</evidence>
<dbReference type="Proteomes" id="UP000194218">
    <property type="component" value="Chromosome"/>
</dbReference>
<dbReference type="GO" id="GO:0005886">
    <property type="term" value="C:plasma membrane"/>
    <property type="evidence" value="ECO:0007669"/>
    <property type="project" value="UniProtKB-SubCell"/>
</dbReference>
<dbReference type="Gene3D" id="1.20.1640.10">
    <property type="entry name" value="Multidrug efflux transporter AcrB transmembrane domain"/>
    <property type="match status" value="2"/>
</dbReference>
<evidence type="ECO:0000256" key="7">
    <source>
        <dbReference type="SAM" id="Phobius"/>
    </source>
</evidence>
<evidence type="ECO:0000256" key="2">
    <source>
        <dbReference type="ARBA" id="ARBA00010157"/>
    </source>
</evidence>
<protein>
    <submittedName>
        <fullName evidence="9">Transporter</fullName>
    </submittedName>
</protein>
<dbReference type="RefSeq" id="WP_086158001.1">
    <property type="nucleotide sequence ID" value="NZ_CP021121.1"/>
</dbReference>
<keyword evidence="3" id="KW-1003">Cell membrane</keyword>
<proteinExistence type="inferred from homology"/>
<dbReference type="PANTHER" id="PTHR33406:SF11">
    <property type="entry name" value="MEMBRANE PROTEIN SCO6666-RELATED"/>
    <property type="match status" value="1"/>
</dbReference>
<feature type="domain" description="SSD" evidence="8">
    <location>
        <begin position="195"/>
        <end position="327"/>
    </location>
</feature>
<feature type="transmembrane region" description="Helical" evidence="7">
    <location>
        <begin position="178"/>
        <end position="198"/>
    </location>
</feature>
<dbReference type="PROSITE" id="PS50156">
    <property type="entry name" value="SSD"/>
    <property type="match status" value="1"/>
</dbReference>
<keyword evidence="10" id="KW-1185">Reference proteome</keyword>
<dbReference type="KEGG" id="smao:CAG99_06160"/>
<name>A0A1W7CUL0_9ACTN</name>
<feature type="transmembrane region" description="Helical" evidence="7">
    <location>
        <begin position="368"/>
        <end position="385"/>
    </location>
</feature>
<feature type="transmembrane region" description="Helical" evidence="7">
    <location>
        <begin position="527"/>
        <end position="546"/>
    </location>
</feature>
<feature type="transmembrane region" description="Helical" evidence="7">
    <location>
        <begin position="205"/>
        <end position="225"/>
    </location>
</feature>
<comment type="subcellular location">
    <subcellularLocation>
        <location evidence="1">Cell membrane</location>
        <topology evidence="1">Multi-pass membrane protein</topology>
    </subcellularLocation>
</comment>
<accession>A0A1W7CUL0</accession>
<keyword evidence="5 7" id="KW-1133">Transmembrane helix</keyword>
<reference evidence="9 10" key="1">
    <citation type="submission" date="2017-05" db="EMBL/GenBank/DDBJ databases">
        <title>Complete genome sequence of Streptomyces sp. SCSIO 03032 revealed the diverse biosynthetic pathways for its bioactive secondary metabolites.</title>
        <authorList>
            <person name="Ma L."/>
            <person name="Zhu Y."/>
            <person name="Zhang W."/>
            <person name="Zhang G."/>
            <person name="Tian X."/>
            <person name="Zhang S."/>
            <person name="Zhang C."/>
        </authorList>
    </citation>
    <scope>NUCLEOTIDE SEQUENCE [LARGE SCALE GENOMIC DNA]</scope>
    <source>
        <strain evidence="9 10">SCSIO 03032</strain>
    </source>
</reference>
<organism evidence="9 10">
    <name type="scientific">Streptomyces marincola</name>
    <dbReference type="NCBI Taxonomy" id="2878388"/>
    <lineage>
        <taxon>Bacteria</taxon>
        <taxon>Bacillati</taxon>
        <taxon>Actinomycetota</taxon>
        <taxon>Actinomycetes</taxon>
        <taxon>Kitasatosporales</taxon>
        <taxon>Streptomycetaceae</taxon>
        <taxon>Streptomyces</taxon>
    </lineage>
</organism>
<dbReference type="InterPro" id="IPR000731">
    <property type="entry name" value="SSD"/>
</dbReference>
<evidence type="ECO:0000256" key="4">
    <source>
        <dbReference type="ARBA" id="ARBA00022692"/>
    </source>
</evidence>
<feature type="transmembrane region" description="Helical" evidence="7">
    <location>
        <begin position="591"/>
        <end position="610"/>
    </location>
</feature>
<feature type="transmembrane region" description="Helical" evidence="7">
    <location>
        <begin position="231"/>
        <end position="249"/>
    </location>
</feature>
<evidence type="ECO:0000259" key="8">
    <source>
        <dbReference type="PROSITE" id="PS50156"/>
    </source>
</evidence>
<keyword evidence="6 7" id="KW-0472">Membrane</keyword>
<feature type="transmembrane region" description="Helical" evidence="7">
    <location>
        <begin position="671"/>
        <end position="695"/>
    </location>
</feature>
<feature type="transmembrane region" description="Helical" evidence="7">
    <location>
        <begin position="298"/>
        <end position="325"/>
    </location>
</feature>
<dbReference type="Pfam" id="PF03176">
    <property type="entry name" value="MMPL"/>
    <property type="match status" value="2"/>
</dbReference>
<comment type="similarity">
    <text evidence="2">Belongs to the resistance-nodulation-cell division (RND) (TC 2.A.6) family. MmpL subfamily.</text>
</comment>